<dbReference type="Gene3D" id="3.40.50.10490">
    <property type="entry name" value="Glucose-6-phosphate isomerase like protein, domain 1"/>
    <property type="match status" value="1"/>
</dbReference>
<dbReference type="Gene3D" id="1.10.287.610">
    <property type="entry name" value="Helix hairpin bin"/>
    <property type="match status" value="1"/>
</dbReference>
<evidence type="ECO:0000256" key="4">
    <source>
        <dbReference type="ARBA" id="ARBA00035256"/>
    </source>
</evidence>
<dbReference type="PANTHER" id="PTHR12534">
    <property type="entry name" value="30S RIBOSOMAL PROTEIN S2 PROKARYOTIC AND ORGANELLAR"/>
    <property type="match status" value="1"/>
</dbReference>
<dbReference type="InterPro" id="IPR005706">
    <property type="entry name" value="Ribosomal_uS2_bac/mit/plastid"/>
</dbReference>
<evidence type="ECO:0000256" key="2">
    <source>
        <dbReference type="ARBA" id="ARBA00022980"/>
    </source>
</evidence>
<gene>
    <name evidence="5" type="primary">rpsB</name>
    <name evidence="6" type="ORF">HELGO_WM23167</name>
</gene>
<dbReference type="HAMAP" id="MF_00291_B">
    <property type="entry name" value="Ribosomal_uS2_B"/>
    <property type="match status" value="1"/>
</dbReference>
<dbReference type="AlphaFoldDB" id="A0A6S6UGH9"/>
<accession>A0A6S6UGH9</accession>
<dbReference type="CDD" id="cd01425">
    <property type="entry name" value="RPS2"/>
    <property type="match status" value="1"/>
</dbReference>
<reference evidence="6" key="1">
    <citation type="submission" date="2020-01" db="EMBL/GenBank/DDBJ databases">
        <authorList>
            <person name="Meier V. D."/>
            <person name="Meier V D."/>
        </authorList>
    </citation>
    <scope>NUCLEOTIDE SEQUENCE</scope>
    <source>
        <strain evidence="6">HLG_WM_MAG_10</strain>
    </source>
</reference>
<comment type="similarity">
    <text evidence="1 5">Belongs to the universal ribosomal protein uS2 family.</text>
</comment>
<name>A0A6S6UGH9_9BACT</name>
<dbReference type="InterPro" id="IPR023591">
    <property type="entry name" value="Ribosomal_uS2_flav_dom_sf"/>
</dbReference>
<dbReference type="NCBIfam" id="TIGR01011">
    <property type="entry name" value="rpsB_bact"/>
    <property type="match status" value="1"/>
</dbReference>
<dbReference type="SUPFAM" id="SSF52313">
    <property type="entry name" value="Ribosomal protein S2"/>
    <property type="match status" value="1"/>
</dbReference>
<evidence type="ECO:0000256" key="3">
    <source>
        <dbReference type="ARBA" id="ARBA00023274"/>
    </source>
</evidence>
<keyword evidence="2 5" id="KW-0689">Ribosomal protein</keyword>
<dbReference type="Pfam" id="PF00318">
    <property type="entry name" value="Ribosomal_S2"/>
    <property type="match status" value="1"/>
</dbReference>
<sequence>MQTPSHKELLDAGCHFGHMKRKWNPKMSPYIFMERKGIHVIDLNRTIEGLENAGKALRQMAKSGKKIMFVGTKKQAREIISEAAQSVGMPYVTDRWLGGMMTNFSTIRQSIRKMQKIQSMLNDGSLDNITKKERLTMTRTHTKLDRVFGGMAQLNRLPNALLILDINHEHLAVAEATRLGVKTIGIVDTNSDPNKVDFAIPANDDASKSIKIIADYLVQAIREGLDERSQGKDEKAKTEETPA</sequence>
<dbReference type="GO" id="GO:0003735">
    <property type="term" value="F:structural constituent of ribosome"/>
    <property type="evidence" value="ECO:0007669"/>
    <property type="project" value="InterPro"/>
</dbReference>
<keyword evidence="3 5" id="KW-0687">Ribonucleoprotein</keyword>
<protein>
    <recommendedName>
        <fullName evidence="4 5">Small ribosomal subunit protein uS2</fullName>
    </recommendedName>
</protein>
<proteinExistence type="inferred from homology"/>
<evidence type="ECO:0000256" key="1">
    <source>
        <dbReference type="ARBA" id="ARBA00006242"/>
    </source>
</evidence>
<dbReference type="PRINTS" id="PR00395">
    <property type="entry name" value="RIBOSOMALS2"/>
</dbReference>
<evidence type="ECO:0000313" key="6">
    <source>
        <dbReference type="EMBL" id="CAA6828934.1"/>
    </source>
</evidence>
<evidence type="ECO:0000256" key="5">
    <source>
        <dbReference type="HAMAP-Rule" id="MF_00291"/>
    </source>
</evidence>
<dbReference type="GO" id="GO:0022627">
    <property type="term" value="C:cytosolic small ribosomal subunit"/>
    <property type="evidence" value="ECO:0007669"/>
    <property type="project" value="TreeGrafter"/>
</dbReference>
<organism evidence="6">
    <name type="scientific">uncultured Aureispira sp</name>
    <dbReference type="NCBI Taxonomy" id="1331704"/>
    <lineage>
        <taxon>Bacteria</taxon>
        <taxon>Pseudomonadati</taxon>
        <taxon>Bacteroidota</taxon>
        <taxon>Saprospiria</taxon>
        <taxon>Saprospirales</taxon>
        <taxon>Saprospiraceae</taxon>
        <taxon>Aureispira</taxon>
        <taxon>environmental samples</taxon>
    </lineage>
</organism>
<dbReference type="InterPro" id="IPR001865">
    <property type="entry name" value="Ribosomal_uS2"/>
</dbReference>
<dbReference type="PANTHER" id="PTHR12534:SF0">
    <property type="entry name" value="SMALL RIBOSOMAL SUBUNIT PROTEIN US2M"/>
    <property type="match status" value="1"/>
</dbReference>
<dbReference type="GO" id="GO:0006412">
    <property type="term" value="P:translation"/>
    <property type="evidence" value="ECO:0007669"/>
    <property type="project" value="UniProtKB-UniRule"/>
</dbReference>
<dbReference type="EMBL" id="CACVAQ010000449">
    <property type="protein sequence ID" value="CAA6828934.1"/>
    <property type="molecule type" value="Genomic_DNA"/>
</dbReference>